<dbReference type="Proteomes" id="UP000050471">
    <property type="component" value="Unassembled WGS sequence"/>
</dbReference>
<reference evidence="1 2" key="1">
    <citation type="submission" date="2015-09" db="EMBL/GenBank/DDBJ databases">
        <title>Draft genome sequence of Aliiroseovarius crassostreae CV919-312TSm, the causative agent of Roseovarius Oyster Disease (formerly Juvenile Oyster Disease).</title>
        <authorList>
            <person name="Kessner L."/>
            <person name="Spinard E."/>
            <person name="Nelson D."/>
        </authorList>
    </citation>
    <scope>NUCLEOTIDE SEQUENCE [LARGE SCALE GENOMIC DNA]</scope>
    <source>
        <strain evidence="1 2">CV919-312</strain>
    </source>
</reference>
<sequence length="113" mass="12751">MFQVKKIIGIQTMEFVLLMLLDFRPANQGYHIFTAEFNSKDNCLRAAEHYISAMYTVPSLLYGDFVDYLEWADLPNSAITNGDEAAQSFVVFSTVPIDGIENRQIATFTCAPK</sequence>
<proteinExistence type="predicted"/>
<dbReference type="EMBL" id="LKBA01000006">
    <property type="protein sequence ID" value="KPN63239.1"/>
    <property type="molecule type" value="Genomic_DNA"/>
</dbReference>
<accession>A0A0P7I2J1</accession>
<keyword evidence="2" id="KW-1185">Reference proteome</keyword>
<gene>
    <name evidence="1" type="ORF">AKJ29_11125</name>
</gene>
<evidence type="ECO:0000313" key="2">
    <source>
        <dbReference type="Proteomes" id="UP000050471"/>
    </source>
</evidence>
<comment type="caution">
    <text evidence="1">The sequence shown here is derived from an EMBL/GenBank/DDBJ whole genome shotgun (WGS) entry which is preliminary data.</text>
</comment>
<protein>
    <submittedName>
        <fullName evidence="1">Uncharacterized protein</fullName>
    </submittedName>
</protein>
<dbReference type="AlphaFoldDB" id="A0A0P7I2J1"/>
<evidence type="ECO:0000313" key="1">
    <source>
        <dbReference type="EMBL" id="KPN63239.1"/>
    </source>
</evidence>
<organism evidence="1 2">
    <name type="scientific">Aliiroseovarius crassostreae</name>
    <dbReference type="NCBI Taxonomy" id="154981"/>
    <lineage>
        <taxon>Bacteria</taxon>
        <taxon>Pseudomonadati</taxon>
        <taxon>Pseudomonadota</taxon>
        <taxon>Alphaproteobacteria</taxon>
        <taxon>Rhodobacterales</taxon>
        <taxon>Paracoccaceae</taxon>
        <taxon>Aliiroseovarius</taxon>
    </lineage>
</organism>
<name>A0A0P7I2J1_9RHOB</name>